<dbReference type="EC" id="3.5.1.97" evidence="7"/>
<dbReference type="GO" id="GO:0009372">
    <property type="term" value="P:quorum sensing"/>
    <property type="evidence" value="ECO:0007669"/>
    <property type="project" value="UniProtKB-KW"/>
</dbReference>
<dbReference type="CDD" id="cd03747">
    <property type="entry name" value="Ntn_PGA_like"/>
    <property type="match status" value="1"/>
</dbReference>
<keyword evidence="14" id="KW-1185">Reference proteome</keyword>
<dbReference type="GO" id="GO:0046872">
    <property type="term" value="F:metal ion binding"/>
    <property type="evidence" value="ECO:0007669"/>
    <property type="project" value="UniProtKB-KW"/>
</dbReference>
<evidence type="ECO:0000256" key="10">
    <source>
        <dbReference type="PIRSR" id="PIRSR001227-1"/>
    </source>
</evidence>
<dbReference type="InterPro" id="IPR043147">
    <property type="entry name" value="Penicillin_amidase_A-knob"/>
</dbReference>
<reference evidence="13 14" key="1">
    <citation type="submission" date="2015-11" db="EMBL/GenBank/DDBJ databases">
        <authorList>
            <person name="Zhang Y."/>
            <person name="Guo Z."/>
        </authorList>
    </citation>
    <scope>NUCLEOTIDE SEQUENCE [LARGE SCALE GENOMIC DNA]</scope>
    <source>
        <strain evidence="13 14">KCTC 32221</strain>
    </source>
</reference>
<dbReference type="Gene3D" id="1.10.1400.10">
    <property type="match status" value="1"/>
</dbReference>
<evidence type="ECO:0000256" key="2">
    <source>
        <dbReference type="ARBA" id="ARBA00006586"/>
    </source>
</evidence>
<feature type="binding site" evidence="11">
    <location>
        <position position="359"/>
    </location>
    <ligand>
        <name>Ca(2+)</name>
        <dbReference type="ChEBI" id="CHEBI:29108"/>
    </ligand>
</feature>
<dbReference type="PANTHER" id="PTHR34218:SF4">
    <property type="entry name" value="ACYL-HOMOSERINE LACTONE ACYLASE QUIP"/>
    <property type="match status" value="1"/>
</dbReference>
<dbReference type="InterPro" id="IPR023343">
    <property type="entry name" value="Penicillin_amidase_dom1"/>
</dbReference>
<dbReference type="InterPro" id="IPR043146">
    <property type="entry name" value="Penicillin_amidase_N_B-knob"/>
</dbReference>
<accession>A0A0S2KCF7</accession>
<evidence type="ECO:0000256" key="4">
    <source>
        <dbReference type="ARBA" id="ARBA00022801"/>
    </source>
</evidence>
<evidence type="ECO:0000256" key="8">
    <source>
        <dbReference type="ARBA" id="ARBA00039697"/>
    </source>
</evidence>
<evidence type="ECO:0000256" key="7">
    <source>
        <dbReference type="ARBA" id="ARBA00039041"/>
    </source>
</evidence>
<dbReference type="PANTHER" id="PTHR34218">
    <property type="entry name" value="PEPTIDASE S45 PENICILLIN AMIDASE"/>
    <property type="match status" value="1"/>
</dbReference>
<gene>
    <name evidence="13" type="ORF">PS2015_1133</name>
</gene>
<dbReference type="InterPro" id="IPR014395">
    <property type="entry name" value="Pen/GL7ACA/AHL_acylase"/>
</dbReference>
<evidence type="ECO:0000256" key="1">
    <source>
        <dbReference type="ARBA" id="ARBA00004418"/>
    </source>
</evidence>
<dbReference type="AlphaFoldDB" id="A0A0S2KCF7"/>
<name>A0A0S2KCF7_9GAMM</name>
<dbReference type="Gene3D" id="1.10.439.10">
    <property type="entry name" value="Penicillin Amidohydrolase, domain 1"/>
    <property type="match status" value="1"/>
</dbReference>
<dbReference type="PATRIC" id="fig|1249552.3.peg.1139"/>
<dbReference type="Gene3D" id="3.60.20.10">
    <property type="entry name" value="Glutamine Phosphoribosylpyrophosphate, subunit 1, domain 1"/>
    <property type="match status" value="1"/>
</dbReference>
<dbReference type="KEGG" id="pspi:PS2015_1133"/>
<protein>
    <recommendedName>
        <fullName evidence="8">Acyl-homoserine lactone acylase QuiP</fullName>
        <ecNumber evidence="7">3.5.1.97</ecNumber>
    </recommendedName>
</protein>
<feature type="active site" description="Nucleophile" evidence="10">
    <location>
        <position position="284"/>
    </location>
</feature>
<evidence type="ECO:0000256" key="6">
    <source>
        <dbReference type="ARBA" id="ARBA00038735"/>
    </source>
</evidence>
<dbReference type="GO" id="GO:0016811">
    <property type="term" value="F:hydrolase activity, acting on carbon-nitrogen (but not peptide) bonds, in linear amides"/>
    <property type="evidence" value="ECO:0007669"/>
    <property type="project" value="InterPro"/>
</dbReference>
<evidence type="ECO:0000313" key="14">
    <source>
        <dbReference type="Proteomes" id="UP000065641"/>
    </source>
</evidence>
<dbReference type="Proteomes" id="UP000065641">
    <property type="component" value="Chromosome"/>
</dbReference>
<dbReference type="STRING" id="1249552.PS2015_1133"/>
<keyword evidence="11" id="KW-0479">Metal-binding</keyword>
<evidence type="ECO:0000256" key="9">
    <source>
        <dbReference type="ARBA" id="ARBA00048629"/>
    </source>
</evidence>
<evidence type="ECO:0000256" key="11">
    <source>
        <dbReference type="PIRSR" id="PIRSR001227-2"/>
    </source>
</evidence>
<comment type="subunit">
    <text evidence="6">Heterodimer of an alpha subunit and a beta subunit processed from the same precursor.</text>
</comment>
<dbReference type="InterPro" id="IPR029055">
    <property type="entry name" value="Ntn_hydrolases_N"/>
</dbReference>
<dbReference type="Pfam" id="PF01804">
    <property type="entry name" value="Penicil_amidase"/>
    <property type="match status" value="1"/>
</dbReference>
<evidence type="ECO:0000313" key="13">
    <source>
        <dbReference type="EMBL" id="ALO45795.1"/>
    </source>
</evidence>
<evidence type="ECO:0000256" key="5">
    <source>
        <dbReference type="ARBA" id="ARBA00023145"/>
    </source>
</evidence>
<organism evidence="13 14">
    <name type="scientific">Pseudohongiella spirulinae</name>
    <dbReference type="NCBI Taxonomy" id="1249552"/>
    <lineage>
        <taxon>Bacteria</taxon>
        <taxon>Pseudomonadati</taxon>
        <taxon>Pseudomonadota</taxon>
        <taxon>Gammaproteobacteria</taxon>
        <taxon>Pseudomonadales</taxon>
        <taxon>Pseudohongiellaceae</taxon>
        <taxon>Pseudohongiella</taxon>
    </lineage>
</organism>
<keyword evidence="3" id="KW-0673">Quorum sensing</keyword>
<feature type="binding site" evidence="11">
    <location>
        <position position="184"/>
    </location>
    <ligand>
        <name>Ca(2+)</name>
        <dbReference type="ChEBI" id="CHEBI:29108"/>
    </ligand>
</feature>
<comment type="similarity">
    <text evidence="2">Belongs to the peptidase S45 family.</text>
</comment>
<evidence type="ECO:0000256" key="12">
    <source>
        <dbReference type="SAM" id="SignalP"/>
    </source>
</evidence>
<dbReference type="GO" id="GO:0017000">
    <property type="term" value="P:antibiotic biosynthetic process"/>
    <property type="evidence" value="ECO:0007669"/>
    <property type="project" value="InterPro"/>
</dbReference>
<evidence type="ECO:0000256" key="3">
    <source>
        <dbReference type="ARBA" id="ARBA00022654"/>
    </source>
</evidence>
<keyword evidence="5" id="KW-0865">Zymogen</keyword>
<comment type="cofactor">
    <cofactor evidence="11">
        <name>Ca(2+)</name>
        <dbReference type="ChEBI" id="CHEBI:29108"/>
    </cofactor>
    <text evidence="11">Binds 1 Ca(2+) ion per dimer.</text>
</comment>
<proteinExistence type="inferred from homology"/>
<dbReference type="RefSeq" id="WP_156412672.1">
    <property type="nucleotide sequence ID" value="NZ_CP013189.1"/>
</dbReference>
<feature type="binding site" evidence="11">
    <location>
        <position position="356"/>
    </location>
    <ligand>
        <name>Ca(2+)</name>
        <dbReference type="ChEBI" id="CHEBI:29108"/>
    </ligand>
</feature>
<feature type="chain" id="PRO_5006601472" description="Acyl-homoserine lactone acylase QuiP" evidence="12">
    <location>
        <begin position="28"/>
        <end position="818"/>
    </location>
</feature>
<dbReference type="EMBL" id="CP013189">
    <property type="protein sequence ID" value="ALO45795.1"/>
    <property type="molecule type" value="Genomic_DNA"/>
</dbReference>
<dbReference type="PIRSF" id="PIRSF001227">
    <property type="entry name" value="Pen_acylase"/>
    <property type="match status" value="1"/>
</dbReference>
<dbReference type="GO" id="GO:0042597">
    <property type="term" value="C:periplasmic space"/>
    <property type="evidence" value="ECO:0007669"/>
    <property type="project" value="UniProtKB-SubCell"/>
</dbReference>
<feature type="signal peptide" evidence="12">
    <location>
        <begin position="1"/>
        <end position="27"/>
    </location>
</feature>
<sequence length="818" mass="92052" precursor="true">MSVTLRYCRFIAASLVLLSLGVSDVIAQSARQHAYTIEGLEAPVEILKDAWGVSHIYAETERDLFFAQGYNAARDRLFQLEMWRRQATGTMAEIMGERMLDHDIGARLMRFRGDLGQEMRHYHPRGDQIIPAFVAGINAYIDQVIADPALLPIEFRLMNLQPQHWTPEIVISRHQGLVGNVREELNLARAVAATDSDTVKDLIWFHPEEPALQFDDMIDTDLLSDDILRLYSAARSAVTFLPEDIDAAFRADASVSRDNLASQLNDQLAAAQTEVLGRNHDIGSNNWVVSGARSESGYPIMANDPHRVIGAPALRYFVHLHGPGWNIIGGGEPSLPGISIGHNGFGAWGLTVFQVDSEDLYVYETHPDNPNQYRYQGRWETMRTEQAEIMVRDQGTRTVELKFTRHGPVIHERPDRQAAFALRLAWLDIGAAPYLAGLRMSQAQSWEEFRDGASYSRIPGENFVWADRDGNIGYQAVGVAPLRPNWDGLLPVPGDGRYEWDGYLPILALPNATNPEQGFWNTSNENMVPDGYQFRNAVGWTWTDPYRGNRVREVLASGQRFNLQDMAQLQNDSLSIPARTLVPLLNGLEHDNNAVELARQQLLNWDFRMAIDSVAAGIYMAWERELRSRVSAMYVPEAAQDFIGLLQMKPTVDRLLSPDGRFGMHSTEGRDRLMMDALAAAVNNLRERFGSDMNRWQYGQEGYKHALLRHPMSAAVSDELRASFEVGPAPRHGYSYTVSNTGYGDNQTSGGSFRMIVDTEDFDRALASNTPGQSGDPDSPFYDNLFEDWIDNRYFPLFYSRDKVESVTAERLNLTPAD</sequence>
<dbReference type="Gene3D" id="2.30.120.10">
    <property type="match status" value="1"/>
</dbReference>
<keyword evidence="12" id="KW-0732">Signal</keyword>
<comment type="subcellular location">
    <subcellularLocation>
        <location evidence="1">Periplasm</location>
    </subcellularLocation>
</comment>
<dbReference type="OrthoDB" id="9760084at2"/>
<dbReference type="InterPro" id="IPR002692">
    <property type="entry name" value="S45"/>
</dbReference>
<keyword evidence="4" id="KW-0378">Hydrolase</keyword>
<keyword evidence="11" id="KW-0106">Calcium</keyword>
<dbReference type="SUPFAM" id="SSF56235">
    <property type="entry name" value="N-terminal nucleophile aminohydrolases (Ntn hydrolases)"/>
    <property type="match status" value="1"/>
</dbReference>
<comment type="catalytic activity">
    <reaction evidence="9">
        <text>an N-acyl-L-homoserine lactone + H2O = L-homoserine lactone + a carboxylate</text>
        <dbReference type="Rhea" id="RHEA:18937"/>
        <dbReference type="ChEBI" id="CHEBI:15377"/>
        <dbReference type="ChEBI" id="CHEBI:29067"/>
        <dbReference type="ChEBI" id="CHEBI:55474"/>
        <dbReference type="ChEBI" id="CHEBI:58633"/>
        <dbReference type="EC" id="3.5.1.97"/>
    </reaction>
</comment>